<keyword evidence="2" id="KW-1185">Reference proteome</keyword>
<gene>
    <name evidence="1" type="ORF">NUW58_g5924</name>
</gene>
<comment type="caution">
    <text evidence="1">The sequence shown here is derived from an EMBL/GenBank/DDBJ whole genome shotgun (WGS) entry which is preliminary data.</text>
</comment>
<evidence type="ECO:0000313" key="2">
    <source>
        <dbReference type="Proteomes" id="UP001143856"/>
    </source>
</evidence>
<dbReference type="EMBL" id="JAPDGR010001242">
    <property type="protein sequence ID" value="KAJ2984699.1"/>
    <property type="molecule type" value="Genomic_DNA"/>
</dbReference>
<accession>A0ACC1P0F5</accession>
<name>A0ACC1P0F5_9PEZI</name>
<sequence>MGMADMIIEQRPVNAGVVSPALTKAPKPIGAPQLPHITDEVTPEWLSSVLGLQVTSVEQTAVLPGTATKLYVTAKNDDGERRLCIKGGFNPAFIQQMPWIVMIYQREVEFFNQIAPTLKGMEVPQTWWAGHTPTQGIVIMEDLAARGCEFGDPLVAWPVDRVRAGVEQLAALHAKTWTVRPADYPWLTSDYDQALLTLMQTYGAVVNGPDRPVMDEYLKDQERMTAVLKKHYRSRNPKFQCLLHGDAHLGNTYLDGGEPRFLDWQMIHIGSAFHDVAYYIAGALTVEDRRAHEWELVDHYLATLKKFGVQEDLKSTDEDLRNEYQKSFLAGVGWLMCPYEMQPRDSVHAMAERYAAAIDDHKVLELVESLPELNSTV</sequence>
<proteinExistence type="predicted"/>
<organism evidence="1 2">
    <name type="scientific">Xylaria curta</name>
    <dbReference type="NCBI Taxonomy" id="42375"/>
    <lineage>
        <taxon>Eukaryota</taxon>
        <taxon>Fungi</taxon>
        <taxon>Dikarya</taxon>
        <taxon>Ascomycota</taxon>
        <taxon>Pezizomycotina</taxon>
        <taxon>Sordariomycetes</taxon>
        <taxon>Xylariomycetidae</taxon>
        <taxon>Xylariales</taxon>
        <taxon>Xylariaceae</taxon>
        <taxon>Xylaria</taxon>
    </lineage>
</organism>
<evidence type="ECO:0000313" key="1">
    <source>
        <dbReference type="EMBL" id="KAJ2984699.1"/>
    </source>
</evidence>
<protein>
    <submittedName>
        <fullName evidence="1">Uncharacterized protein</fullName>
    </submittedName>
</protein>
<reference evidence="1" key="1">
    <citation type="submission" date="2022-10" db="EMBL/GenBank/DDBJ databases">
        <title>Genome Sequence of Xylaria curta.</title>
        <authorList>
            <person name="Buettner E."/>
        </authorList>
    </citation>
    <scope>NUCLEOTIDE SEQUENCE</scope>
    <source>
        <strain evidence="1">Babe10</strain>
    </source>
</reference>
<dbReference type="Proteomes" id="UP001143856">
    <property type="component" value="Unassembled WGS sequence"/>
</dbReference>